<dbReference type="PANTHER" id="PTHR42770">
    <property type="entry name" value="AMINO ACID TRANSPORTER-RELATED"/>
    <property type="match status" value="1"/>
</dbReference>
<evidence type="ECO:0000256" key="5">
    <source>
        <dbReference type="ARBA" id="ARBA00023136"/>
    </source>
</evidence>
<keyword evidence="5 6" id="KW-0472">Membrane</keyword>
<dbReference type="Proteomes" id="UP000052232">
    <property type="component" value="Unassembled WGS sequence"/>
</dbReference>
<dbReference type="GO" id="GO:0005886">
    <property type="term" value="C:plasma membrane"/>
    <property type="evidence" value="ECO:0007669"/>
    <property type="project" value="UniProtKB-SubCell"/>
</dbReference>
<gene>
    <name evidence="7" type="ORF">V473_00630</name>
</gene>
<sequence length="463" mass="48862">MSLWELLATVLAFSAPVAVVSGFIPFVIVFDGAGAPAVFLCAMALLLIFAIGFTTMTRYLPRPGGFYAYVTAGLGRVAGLGAAMLAIMGYLLLGFCTLPFFAVNVDALVRGSLGGPAIPWPVYGSLCGLGSATLCYFRIDLSAKVLTVAMALETLVVVIFDIAVLHNGGPEGISLAPLGWSSMTSGSVGIAILFAVTCFLGFEATAIFREEVRDAERTVPRATYLAVLLIGLFYAFSAWMTVSAFGMSRITAIASAAPANLFPRGMELYVGRIASDALHILLATSQFAAVLSAQNILARYGMSLGIDGVFPRILGHIHSRHQSPHVASMAVSLIWLIIGALFVLMSVPPDLLYARVAGVGGFAILLLMLLTSAAIIMFFRRSDQQFNAGLGATLFAPALATLGLGAVVYLAIANFTLLIGGSQNEANALIITTFLVFFAGAAYACILRSKKPTIYRNIGRQLL</sequence>
<dbReference type="AlphaFoldDB" id="A0A0J7Y062"/>
<reference evidence="7 8" key="1">
    <citation type="journal article" date="2015" name="G3 (Bethesda)">
        <title>Insights into Ongoing Evolution of the Hexachlorocyclohexane Catabolic Pathway from Comparative Genomics of Ten Sphingomonadaceae Strains.</title>
        <authorList>
            <person name="Pearce S.L."/>
            <person name="Oakeshott J.G."/>
            <person name="Pandey G."/>
        </authorList>
    </citation>
    <scope>NUCLEOTIDE SEQUENCE [LARGE SCALE GENOMIC DNA]</scope>
    <source>
        <strain evidence="7 8">LL01</strain>
    </source>
</reference>
<dbReference type="PIRSF" id="PIRSF006060">
    <property type="entry name" value="AA_transporter"/>
    <property type="match status" value="1"/>
</dbReference>
<dbReference type="Pfam" id="PF13520">
    <property type="entry name" value="AA_permease_2"/>
    <property type="match status" value="1"/>
</dbReference>
<dbReference type="Gene3D" id="1.20.1740.10">
    <property type="entry name" value="Amino acid/polyamine transporter I"/>
    <property type="match status" value="1"/>
</dbReference>
<feature type="transmembrane region" description="Helical" evidence="6">
    <location>
        <begin position="326"/>
        <end position="347"/>
    </location>
</feature>
<dbReference type="EMBL" id="JACT01000001">
    <property type="protein sequence ID" value="KMS56808.1"/>
    <property type="molecule type" value="Genomic_DNA"/>
</dbReference>
<organism evidence="7 8">
    <name type="scientific">Sphingobium cupriresistens LL01</name>
    <dbReference type="NCBI Taxonomy" id="1420583"/>
    <lineage>
        <taxon>Bacteria</taxon>
        <taxon>Pseudomonadati</taxon>
        <taxon>Pseudomonadota</taxon>
        <taxon>Alphaproteobacteria</taxon>
        <taxon>Sphingomonadales</taxon>
        <taxon>Sphingomonadaceae</taxon>
        <taxon>Sphingobium</taxon>
    </lineage>
</organism>
<keyword evidence="8" id="KW-1185">Reference proteome</keyword>
<feature type="transmembrane region" description="Helical" evidence="6">
    <location>
        <begin position="37"/>
        <end position="60"/>
    </location>
</feature>
<feature type="transmembrane region" description="Helical" evidence="6">
    <location>
        <begin position="391"/>
        <end position="420"/>
    </location>
</feature>
<evidence type="ECO:0000313" key="8">
    <source>
        <dbReference type="Proteomes" id="UP000052232"/>
    </source>
</evidence>
<proteinExistence type="predicted"/>
<dbReference type="InterPro" id="IPR002293">
    <property type="entry name" value="AA/rel_permease1"/>
</dbReference>
<dbReference type="InterPro" id="IPR050367">
    <property type="entry name" value="APC_superfamily"/>
</dbReference>
<keyword evidence="2" id="KW-1003">Cell membrane</keyword>
<dbReference type="PANTHER" id="PTHR42770:SF16">
    <property type="entry name" value="AMINO ACID PERMEASE"/>
    <property type="match status" value="1"/>
</dbReference>
<evidence type="ECO:0000256" key="1">
    <source>
        <dbReference type="ARBA" id="ARBA00004651"/>
    </source>
</evidence>
<feature type="transmembrane region" description="Helical" evidence="6">
    <location>
        <begin position="6"/>
        <end position="30"/>
    </location>
</feature>
<feature type="transmembrane region" description="Helical" evidence="6">
    <location>
        <begin position="80"/>
        <end position="105"/>
    </location>
</feature>
<feature type="transmembrane region" description="Helical" evidence="6">
    <location>
        <begin position="178"/>
        <end position="202"/>
    </location>
</feature>
<feature type="transmembrane region" description="Helical" evidence="6">
    <location>
        <begin position="222"/>
        <end position="242"/>
    </location>
</feature>
<dbReference type="PATRIC" id="fig|1420583.3.peg.119"/>
<feature type="transmembrane region" description="Helical" evidence="6">
    <location>
        <begin position="426"/>
        <end position="446"/>
    </location>
</feature>
<evidence type="ECO:0000256" key="4">
    <source>
        <dbReference type="ARBA" id="ARBA00022989"/>
    </source>
</evidence>
<keyword evidence="4 6" id="KW-1133">Transmembrane helix</keyword>
<comment type="subcellular location">
    <subcellularLocation>
        <location evidence="1">Cell membrane</location>
        <topology evidence="1">Multi-pass membrane protein</topology>
    </subcellularLocation>
</comment>
<comment type="caution">
    <text evidence="7">The sequence shown here is derived from an EMBL/GenBank/DDBJ whole genome shotgun (WGS) entry which is preliminary data.</text>
</comment>
<dbReference type="GO" id="GO:0022857">
    <property type="term" value="F:transmembrane transporter activity"/>
    <property type="evidence" value="ECO:0007669"/>
    <property type="project" value="InterPro"/>
</dbReference>
<evidence type="ECO:0000256" key="2">
    <source>
        <dbReference type="ARBA" id="ARBA00022475"/>
    </source>
</evidence>
<accession>A0A0J7Y062</accession>
<feature type="transmembrane region" description="Helical" evidence="6">
    <location>
        <begin position="353"/>
        <end position="379"/>
    </location>
</feature>
<evidence type="ECO:0000256" key="6">
    <source>
        <dbReference type="SAM" id="Phobius"/>
    </source>
</evidence>
<keyword evidence="3 6" id="KW-0812">Transmembrane</keyword>
<evidence type="ECO:0000256" key="3">
    <source>
        <dbReference type="ARBA" id="ARBA00022692"/>
    </source>
</evidence>
<protein>
    <submittedName>
        <fullName evidence="7">Amino acid permease</fullName>
    </submittedName>
</protein>
<dbReference type="STRING" id="1420583.V473_00630"/>
<feature type="transmembrane region" description="Helical" evidence="6">
    <location>
        <begin position="145"/>
        <end position="166"/>
    </location>
</feature>
<feature type="transmembrane region" description="Helical" evidence="6">
    <location>
        <begin position="117"/>
        <end position="139"/>
    </location>
</feature>
<evidence type="ECO:0000313" key="7">
    <source>
        <dbReference type="EMBL" id="KMS56808.1"/>
    </source>
</evidence>
<name>A0A0J7Y062_9SPHN</name>